<keyword evidence="2" id="KW-1185">Reference proteome</keyword>
<proteinExistence type="predicted"/>
<name>A0ABS2KK96_9GAMM</name>
<dbReference type="EMBL" id="JADIKF010000040">
    <property type="protein sequence ID" value="MBM7131217.1"/>
    <property type="molecule type" value="Genomic_DNA"/>
</dbReference>
<comment type="caution">
    <text evidence="1">The sequence shown here is derived from an EMBL/GenBank/DDBJ whole genome shotgun (WGS) entry which is preliminary data.</text>
</comment>
<accession>A0ABS2KK96</accession>
<evidence type="ECO:0000313" key="1">
    <source>
        <dbReference type="EMBL" id="MBM7131217.1"/>
    </source>
</evidence>
<sequence length="154" mass="16513">MRAAWLLLLLCIAGGVYHYKYADHPNSVTSVGNVDDGSAADEHGFVQLPEVIGFDTSRVMVVAAENCPHADAQRADHLAEALRDRGIPVSRTHEVRFNPAHIDMAVAQRIPSVMEGALPIVFIHGRAKGNPSLDEVVAEYQDASADASADSSDP</sequence>
<dbReference type="RefSeq" id="WP_204632813.1">
    <property type="nucleotide sequence ID" value="NZ_BSOC01000005.1"/>
</dbReference>
<evidence type="ECO:0008006" key="3">
    <source>
        <dbReference type="Google" id="ProtNLM"/>
    </source>
</evidence>
<organism evidence="1 2">
    <name type="scientific">Dyella mobilis</name>
    <dbReference type="NCBI Taxonomy" id="1849582"/>
    <lineage>
        <taxon>Bacteria</taxon>
        <taxon>Pseudomonadati</taxon>
        <taxon>Pseudomonadota</taxon>
        <taxon>Gammaproteobacteria</taxon>
        <taxon>Lysobacterales</taxon>
        <taxon>Rhodanobacteraceae</taxon>
        <taxon>Dyella</taxon>
    </lineage>
</organism>
<protein>
    <recommendedName>
        <fullName evidence="3">Glutaredoxin</fullName>
    </recommendedName>
</protein>
<dbReference type="Proteomes" id="UP001430193">
    <property type="component" value="Unassembled WGS sequence"/>
</dbReference>
<reference evidence="1" key="1">
    <citation type="submission" date="2020-10" db="EMBL/GenBank/DDBJ databases">
        <title>Phylogeny of dyella-like bacteria.</title>
        <authorList>
            <person name="Fu J."/>
        </authorList>
    </citation>
    <scope>NUCLEOTIDE SEQUENCE</scope>
    <source>
        <strain evidence="1">DHON07</strain>
    </source>
</reference>
<gene>
    <name evidence="1" type="ORF">ISS99_16950</name>
</gene>
<evidence type="ECO:0000313" key="2">
    <source>
        <dbReference type="Proteomes" id="UP001430193"/>
    </source>
</evidence>